<dbReference type="SMART" id="SM00494">
    <property type="entry name" value="ChtBD2"/>
    <property type="match status" value="5"/>
</dbReference>
<evidence type="ECO:0000256" key="7">
    <source>
        <dbReference type="SAM" id="SignalP"/>
    </source>
</evidence>
<name>A0A0K8U6A9_BACLA</name>
<dbReference type="InterPro" id="IPR001190">
    <property type="entry name" value="SRCR"/>
</dbReference>
<evidence type="ECO:0000256" key="2">
    <source>
        <dbReference type="ARBA" id="ARBA00022729"/>
    </source>
</evidence>
<protein>
    <submittedName>
        <fullName evidence="10">Peritrophin-48</fullName>
    </submittedName>
</protein>
<gene>
    <name evidence="10" type="primary">PE48_6</name>
    <name evidence="10" type="ORF">c0_g2_i1</name>
</gene>
<feature type="domain" description="Chitin-binding type-2" evidence="9">
    <location>
        <begin position="287"/>
        <end position="341"/>
    </location>
</feature>
<dbReference type="AlphaFoldDB" id="A0A0K8U6A9"/>
<sequence length="356" mass="37864">MLTGSPIHYALGIILLCSSMTNAAVDMDNICLLLKNGALIASGDSCSQYYSCSNGNATAQSCAAGTYFDKNSQSCVGVAPSYCTSSSSSPCSGHAVGSFVAKPDSCEDYYYCSSTGAEVGNCPNGLYFDEENQTCNYPSEVNCQTTSTENTDADTPINLCSYVQVGVYFGNAFNCSGWLKCTSDTKFEYGICKNNLLYNTAKQMCDYASNVDCSQVTNDPELDVTANGGGGACTTKGTKKKAVACNQYYECDGTKYQLTKCAGSLYYDTDTETCVNRVDAYNDCDRCLGTTGTFANAFGTDCHNYLYCSNGVEKDSEPCPNSGYFNEKMGGCVSVSPDFKCCANATETDTATTVAK</sequence>
<reference evidence="10" key="1">
    <citation type="submission" date="2015-06" db="EMBL/GenBank/DDBJ databases">
        <authorList>
            <person name="Hoefler B.C."/>
            <person name="Straight P.D."/>
        </authorList>
    </citation>
    <scope>NUCLEOTIDE SEQUENCE</scope>
</reference>
<feature type="domain" description="Chitin-binding type-2" evidence="9">
    <location>
        <begin position="88"/>
        <end position="145"/>
    </location>
</feature>
<keyword evidence="1" id="KW-0147">Chitin-binding</keyword>
<dbReference type="EMBL" id="GDHF01030181">
    <property type="protein sequence ID" value="JAI22133.1"/>
    <property type="molecule type" value="Transcribed_RNA"/>
</dbReference>
<dbReference type="Pfam" id="PF01607">
    <property type="entry name" value="CBM_14"/>
    <property type="match status" value="4"/>
</dbReference>
<keyword evidence="4 6" id="KW-1015">Disulfide bond</keyword>
<keyword evidence="3" id="KW-0677">Repeat</keyword>
<evidence type="ECO:0000256" key="4">
    <source>
        <dbReference type="ARBA" id="ARBA00023157"/>
    </source>
</evidence>
<dbReference type="Gene3D" id="3.20.20.80">
    <property type="entry name" value="Glycosidases"/>
    <property type="match status" value="1"/>
</dbReference>
<proteinExistence type="predicted"/>
<organism evidence="10">
    <name type="scientific">Bactrocera latifrons</name>
    <name type="common">Malaysian fruit fly</name>
    <name type="synonym">Chaetodacus latifrons</name>
    <dbReference type="NCBI Taxonomy" id="174628"/>
    <lineage>
        <taxon>Eukaryota</taxon>
        <taxon>Metazoa</taxon>
        <taxon>Ecdysozoa</taxon>
        <taxon>Arthropoda</taxon>
        <taxon>Hexapoda</taxon>
        <taxon>Insecta</taxon>
        <taxon>Pterygota</taxon>
        <taxon>Neoptera</taxon>
        <taxon>Endopterygota</taxon>
        <taxon>Diptera</taxon>
        <taxon>Brachycera</taxon>
        <taxon>Muscomorpha</taxon>
        <taxon>Tephritoidea</taxon>
        <taxon>Tephritidae</taxon>
        <taxon>Bactrocera</taxon>
        <taxon>Bactrocera</taxon>
    </lineage>
</organism>
<feature type="domain" description="Chitin-binding type-2" evidence="9">
    <location>
        <begin position="230"/>
        <end position="286"/>
    </location>
</feature>
<dbReference type="InterPro" id="IPR036508">
    <property type="entry name" value="Chitin-bd_dom_sf"/>
</dbReference>
<dbReference type="PROSITE" id="PS50287">
    <property type="entry name" value="SRCR_2"/>
    <property type="match status" value="1"/>
</dbReference>
<dbReference type="InterPro" id="IPR002557">
    <property type="entry name" value="Chitin-bd_dom"/>
</dbReference>
<evidence type="ECO:0000256" key="6">
    <source>
        <dbReference type="PROSITE-ProRule" id="PRU00196"/>
    </source>
</evidence>
<feature type="domain" description="Chitin-binding type-2" evidence="9">
    <location>
        <begin position="157"/>
        <end position="215"/>
    </location>
</feature>
<dbReference type="PROSITE" id="PS50940">
    <property type="entry name" value="CHIT_BIND_II"/>
    <property type="match status" value="5"/>
</dbReference>
<evidence type="ECO:0000256" key="5">
    <source>
        <dbReference type="ARBA" id="ARBA00023180"/>
    </source>
</evidence>
<keyword evidence="2 7" id="KW-0732">Signal</keyword>
<dbReference type="PANTHER" id="PTHR23301:SF106">
    <property type="entry name" value="CHITIN-BINDING TYPE-2 DOMAIN-CONTAINING PROTEIN-RELATED"/>
    <property type="match status" value="1"/>
</dbReference>
<dbReference type="PANTHER" id="PTHR23301">
    <property type="entry name" value="CHITIN BINDING PERITROPHIN-A"/>
    <property type="match status" value="1"/>
</dbReference>
<dbReference type="InterPro" id="IPR051940">
    <property type="entry name" value="Chitin_bind-dev_reg"/>
</dbReference>
<evidence type="ECO:0000313" key="10">
    <source>
        <dbReference type="EMBL" id="JAI22133.1"/>
    </source>
</evidence>
<dbReference type="OrthoDB" id="6422323at2759"/>
<dbReference type="GO" id="GO:0008061">
    <property type="term" value="F:chitin binding"/>
    <property type="evidence" value="ECO:0007669"/>
    <property type="project" value="UniProtKB-KW"/>
</dbReference>
<dbReference type="GO" id="GO:0016020">
    <property type="term" value="C:membrane"/>
    <property type="evidence" value="ECO:0007669"/>
    <property type="project" value="InterPro"/>
</dbReference>
<comment type="caution">
    <text evidence="6">Lacks conserved residue(s) required for the propagation of feature annotation.</text>
</comment>
<dbReference type="SUPFAM" id="SSF57625">
    <property type="entry name" value="Invertebrate chitin-binding proteins"/>
    <property type="match status" value="5"/>
</dbReference>
<keyword evidence="5" id="KW-0325">Glycoprotein</keyword>
<feature type="domain" description="SRCR" evidence="8">
    <location>
        <begin position="165"/>
        <end position="285"/>
    </location>
</feature>
<evidence type="ECO:0000259" key="8">
    <source>
        <dbReference type="PROSITE" id="PS50287"/>
    </source>
</evidence>
<evidence type="ECO:0000259" key="9">
    <source>
        <dbReference type="PROSITE" id="PS50940"/>
    </source>
</evidence>
<dbReference type="Gene3D" id="2.170.140.10">
    <property type="entry name" value="Chitin binding domain"/>
    <property type="match status" value="2"/>
</dbReference>
<evidence type="ECO:0000256" key="3">
    <source>
        <dbReference type="ARBA" id="ARBA00022737"/>
    </source>
</evidence>
<accession>A0A0K8U6A9</accession>
<feature type="signal peptide" evidence="7">
    <location>
        <begin position="1"/>
        <end position="23"/>
    </location>
</feature>
<evidence type="ECO:0000256" key="1">
    <source>
        <dbReference type="ARBA" id="ARBA00022669"/>
    </source>
</evidence>
<feature type="domain" description="Chitin-binding type-2" evidence="9">
    <location>
        <begin position="28"/>
        <end position="85"/>
    </location>
</feature>
<feature type="disulfide bond" evidence="6">
    <location>
        <begin position="251"/>
        <end position="261"/>
    </location>
</feature>
<dbReference type="GO" id="GO:0005576">
    <property type="term" value="C:extracellular region"/>
    <property type="evidence" value="ECO:0007669"/>
    <property type="project" value="InterPro"/>
</dbReference>
<feature type="chain" id="PRO_5005520672" evidence="7">
    <location>
        <begin position="24"/>
        <end position="356"/>
    </location>
</feature>